<keyword evidence="3 9" id="KW-0436">Ligase</keyword>
<dbReference type="InterPro" id="IPR029062">
    <property type="entry name" value="Class_I_gatase-like"/>
</dbReference>
<keyword evidence="5 9" id="KW-0332">GMP biosynthesis</keyword>
<evidence type="ECO:0000313" key="12">
    <source>
        <dbReference type="EMBL" id="KRO62010.1"/>
    </source>
</evidence>
<comment type="subunit">
    <text evidence="9">Homodimer.</text>
</comment>
<dbReference type="EC" id="6.3.5.2" evidence="9"/>
<dbReference type="InterPro" id="IPR017926">
    <property type="entry name" value="GATASE"/>
</dbReference>
<gene>
    <name evidence="9 12" type="primary">guaA</name>
    <name evidence="12" type="ORF">ABR82_03195</name>
</gene>
<dbReference type="InterPro" id="IPR022310">
    <property type="entry name" value="NAD/GMP_synthase"/>
</dbReference>
<dbReference type="NCBIfam" id="TIGR00884">
    <property type="entry name" value="guaA_Cterm"/>
    <property type="match status" value="1"/>
</dbReference>
<feature type="active site" evidence="9">
    <location>
        <position position="179"/>
    </location>
</feature>
<evidence type="ECO:0000256" key="2">
    <source>
        <dbReference type="ARBA" id="ARBA00005153"/>
    </source>
</evidence>
<accession>A0A0R2RPJ1</accession>
<dbReference type="PRINTS" id="PR00099">
    <property type="entry name" value="CPSGATASE"/>
</dbReference>
<dbReference type="InterPro" id="IPR004739">
    <property type="entry name" value="GMP_synth_GATase"/>
</dbReference>
<dbReference type="PROSITE" id="PS51553">
    <property type="entry name" value="GMPS_ATP_PPASE"/>
    <property type="match status" value="1"/>
</dbReference>
<comment type="pathway">
    <text evidence="2 9">Purine metabolism; GMP biosynthesis; GMP from XMP (L-Gln route): step 1/1.</text>
</comment>
<dbReference type="EMBL" id="LIBO01000155">
    <property type="protein sequence ID" value="KRO62010.1"/>
    <property type="molecule type" value="Genomic_DNA"/>
</dbReference>
<evidence type="ECO:0000256" key="7">
    <source>
        <dbReference type="ARBA" id="ARBA00022840"/>
    </source>
</evidence>
<keyword evidence="4 9" id="KW-0547">Nucleotide-binding</keyword>
<reference evidence="12 13" key="1">
    <citation type="submission" date="2015-10" db="EMBL/GenBank/DDBJ databases">
        <title>Metagenome-Assembled Genomes uncover a global brackish microbiome.</title>
        <authorList>
            <person name="Hugerth L.W."/>
            <person name="Larsson J."/>
            <person name="Alneberg J."/>
            <person name="Lindh M.V."/>
            <person name="Legrand C."/>
            <person name="Pinhassi J."/>
            <person name="Andersson A.F."/>
        </authorList>
    </citation>
    <scope>NUCLEOTIDE SEQUENCE [LARGE SCALE GENOMIC DNA]</scope>
    <source>
        <strain evidence="12">BACL18 MAG-120507-bin52</strain>
    </source>
</reference>
<dbReference type="SUPFAM" id="SSF54810">
    <property type="entry name" value="GMP synthetase C-terminal dimerisation domain"/>
    <property type="match status" value="1"/>
</dbReference>
<dbReference type="PANTHER" id="PTHR11922">
    <property type="entry name" value="GMP SYNTHASE-RELATED"/>
    <property type="match status" value="1"/>
</dbReference>
<dbReference type="CDD" id="cd01742">
    <property type="entry name" value="GATase1_GMP_Synthase"/>
    <property type="match status" value="1"/>
</dbReference>
<dbReference type="Pfam" id="PF00958">
    <property type="entry name" value="GMP_synt_C"/>
    <property type="match status" value="1"/>
</dbReference>
<name>A0A0R2RPJ1_9BACT</name>
<dbReference type="InterPro" id="IPR022955">
    <property type="entry name" value="GMP_synthase"/>
</dbReference>
<dbReference type="Proteomes" id="UP000051269">
    <property type="component" value="Unassembled WGS sequence"/>
</dbReference>
<dbReference type="FunFam" id="3.40.50.880:FF:000001">
    <property type="entry name" value="GMP synthase [glutamine-hydrolyzing]"/>
    <property type="match status" value="1"/>
</dbReference>
<evidence type="ECO:0000256" key="1">
    <source>
        <dbReference type="ARBA" id="ARBA00002332"/>
    </source>
</evidence>
<evidence type="ECO:0000256" key="10">
    <source>
        <dbReference type="PROSITE-ProRule" id="PRU00886"/>
    </source>
</evidence>
<dbReference type="FunFam" id="3.30.300.10:FF:000002">
    <property type="entry name" value="GMP synthase [glutamine-hydrolyzing]"/>
    <property type="match status" value="1"/>
</dbReference>
<comment type="catalytic activity">
    <reaction evidence="9">
        <text>XMP + L-glutamine + ATP + H2O = GMP + L-glutamate + AMP + diphosphate + 2 H(+)</text>
        <dbReference type="Rhea" id="RHEA:11680"/>
        <dbReference type="ChEBI" id="CHEBI:15377"/>
        <dbReference type="ChEBI" id="CHEBI:15378"/>
        <dbReference type="ChEBI" id="CHEBI:29985"/>
        <dbReference type="ChEBI" id="CHEBI:30616"/>
        <dbReference type="ChEBI" id="CHEBI:33019"/>
        <dbReference type="ChEBI" id="CHEBI:57464"/>
        <dbReference type="ChEBI" id="CHEBI:58115"/>
        <dbReference type="ChEBI" id="CHEBI:58359"/>
        <dbReference type="ChEBI" id="CHEBI:456215"/>
        <dbReference type="EC" id="6.3.5.2"/>
    </reaction>
</comment>
<dbReference type="SUPFAM" id="SSF52317">
    <property type="entry name" value="Class I glutamine amidotransferase-like"/>
    <property type="match status" value="1"/>
</dbReference>
<protein>
    <recommendedName>
        <fullName evidence="9">GMP synthase [glutamine-hydrolyzing]</fullName>
        <ecNumber evidence="9">6.3.5.2</ecNumber>
    </recommendedName>
    <alternativeName>
        <fullName evidence="9">GMP synthetase</fullName>
    </alternativeName>
    <alternativeName>
        <fullName evidence="9">Glutamine amidotransferase</fullName>
    </alternativeName>
</protein>
<feature type="active site" description="Nucleophile" evidence="9">
    <location>
        <position position="92"/>
    </location>
</feature>
<dbReference type="SUPFAM" id="SSF52402">
    <property type="entry name" value="Adenine nucleotide alpha hydrolases-like"/>
    <property type="match status" value="1"/>
</dbReference>
<organism evidence="12 13">
    <name type="scientific">Verrucomicrobia subdivision 6 bacterium BACL9 MAG-120507-bin52</name>
    <dbReference type="NCBI Taxonomy" id="1655590"/>
    <lineage>
        <taxon>Bacteria</taxon>
        <taxon>Pseudomonadati</taxon>
        <taxon>Verrucomicrobiota</taxon>
        <taxon>Verrucomicrobiia</taxon>
        <taxon>Verrucomicrobiales</taxon>
        <taxon>Verrucomicrobia subdivision 6</taxon>
    </lineage>
</organism>
<dbReference type="PROSITE" id="PS51273">
    <property type="entry name" value="GATASE_TYPE_1"/>
    <property type="match status" value="1"/>
</dbReference>
<dbReference type="Gene3D" id="3.30.300.10">
    <property type="match status" value="1"/>
</dbReference>
<feature type="domain" description="GMPS ATP-PPase" evidence="11">
    <location>
        <begin position="204"/>
        <end position="397"/>
    </location>
</feature>
<dbReference type="GO" id="GO:0005829">
    <property type="term" value="C:cytosol"/>
    <property type="evidence" value="ECO:0007669"/>
    <property type="project" value="TreeGrafter"/>
</dbReference>
<dbReference type="HAMAP" id="MF_00344">
    <property type="entry name" value="GMP_synthase"/>
    <property type="match status" value="1"/>
</dbReference>
<feature type="binding site" evidence="10">
    <location>
        <begin position="231"/>
        <end position="237"/>
    </location>
    <ligand>
        <name>ATP</name>
        <dbReference type="ChEBI" id="CHEBI:30616"/>
    </ligand>
</feature>
<dbReference type="InterPro" id="IPR025777">
    <property type="entry name" value="GMPS_ATP_PPase_dom"/>
</dbReference>
<evidence type="ECO:0000256" key="6">
    <source>
        <dbReference type="ARBA" id="ARBA00022755"/>
    </source>
</evidence>
<dbReference type="UniPathway" id="UPA00189">
    <property type="reaction ID" value="UER00296"/>
</dbReference>
<keyword evidence="6 9" id="KW-0658">Purine biosynthesis</keyword>
<dbReference type="Gene3D" id="3.40.50.620">
    <property type="entry name" value="HUPs"/>
    <property type="match status" value="1"/>
</dbReference>
<dbReference type="GO" id="GO:0005524">
    <property type="term" value="F:ATP binding"/>
    <property type="evidence" value="ECO:0007669"/>
    <property type="project" value="UniProtKB-UniRule"/>
</dbReference>
<evidence type="ECO:0000259" key="11">
    <source>
        <dbReference type="PROSITE" id="PS51553"/>
    </source>
</evidence>
<comment type="caution">
    <text evidence="12">The sequence shown here is derived from an EMBL/GenBank/DDBJ whole genome shotgun (WGS) entry which is preliminary data.</text>
</comment>
<dbReference type="FunFam" id="3.40.50.620:FF:000001">
    <property type="entry name" value="GMP synthase [glutamine-hydrolyzing]"/>
    <property type="match status" value="1"/>
</dbReference>
<dbReference type="InterPro" id="IPR014729">
    <property type="entry name" value="Rossmann-like_a/b/a_fold"/>
</dbReference>
<keyword evidence="7 9" id="KW-0067">ATP-binding</keyword>
<evidence type="ECO:0000256" key="8">
    <source>
        <dbReference type="ARBA" id="ARBA00022962"/>
    </source>
</evidence>
<dbReference type="NCBIfam" id="TIGR00888">
    <property type="entry name" value="guaA_Nterm"/>
    <property type="match status" value="1"/>
</dbReference>
<proteinExistence type="inferred from homology"/>
<comment type="function">
    <text evidence="1 9">Catalyzes the synthesis of GMP from XMP.</text>
</comment>
<evidence type="ECO:0000313" key="13">
    <source>
        <dbReference type="Proteomes" id="UP000051269"/>
    </source>
</evidence>
<sequence length="522" mass="57804">MKATTPLSPPSRAERVLILDFGSQYTQVIARRIREASVFSEIVPHTISAREVMALQPKGIILSGGPASVYSPKAPKMDRKIFHLGIPLLGICYGMQLLVKEFGGEVARGARREYGRGTLQRKRACPLLDQLPARLEIWNSHGDRVTRLPRGFQSVATTENSPYAVVRKGEIYGLQFHPEVSHTPKGQQILGNFLKKICGCRGTWTMGSFLKRAITDVRQQVGNGRVILGLSGGVDSSVAAALLHRAIGNKLRCIFVDNGLLRKGEVESVGRIFGKHRHFNLTVIDARKRFLRRLRGVADPEKKRKIIGREFIHVFNEASKKVGRGAQFLAQGTLYPDVIESVPIAGNPASLIKSHHNVGGLPKRMKLGLVEPLRQLFKDEVRKVGAVLGLPKEMVWRQPFPGPGLAVRCLGAIEEKKLSILREADAIVVEEMKASGWYYRIWQSFAVLLPCRSVGVMGDERTYDNAVAIRAVESKDGMTADWVRLPGDLLGKISNRICNEVKGVNRVVLDVSSKPPATIEWE</sequence>
<dbReference type="Pfam" id="PF00117">
    <property type="entry name" value="GATase"/>
    <property type="match status" value="1"/>
</dbReference>
<dbReference type="PANTHER" id="PTHR11922:SF2">
    <property type="entry name" value="GMP SYNTHASE [GLUTAMINE-HYDROLYZING]"/>
    <property type="match status" value="1"/>
</dbReference>
<dbReference type="Pfam" id="PF02540">
    <property type="entry name" value="NAD_synthase"/>
    <property type="match status" value="1"/>
</dbReference>
<dbReference type="PRINTS" id="PR00096">
    <property type="entry name" value="GATASE"/>
</dbReference>
<feature type="active site" evidence="9">
    <location>
        <position position="177"/>
    </location>
</feature>
<keyword evidence="8 9" id="KW-0315">Glutamine amidotransferase</keyword>
<evidence type="ECO:0000256" key="9">
    <source>
        <dbReference type="HAMAP-Rule" id="MF_00344"/>
    </source>
</evidence>
<dbReference type="Gene3D" id="3.40.50.880">
    <property type="match status" value="1"/>
</dbReference>
<dbReference type="CDD" id="cd01997">
    <property type="entry name" value="GMP_synthase_C"/>
    <property type="match status" value="1"/>
</dbReference>
<dbReference type="NCBIfam" id="NF000848">
    <property type="entry name" value="PRK00074.1"/>
    <property type="match status" value="1"/>
</dbReference>
<dbReference type="AlphaFoldDB" id="A0A0R2RPJ1"/>
<evidence type="ECO:0000256" key="5">
    <source>
        <dbReference type="ARBA" id="ARBA00022749"/>
    </source>
</evidence>
<dbReference type="PRINTS" id="PR00097">
    <property type="entry name" value="ANTSNTHASEII"/>
</dbReference>
<evidence type="ECO:0000256" key="3">
    <source>
        <dbReference type="ARBA" id="ARBA00022598"/>
    </source>
</evidence>
<dbReference type="InterPro" id="IPR001674">
    <property type="entry name" value="GMP_synth_C"/>
</dbReference>
<evidence type="ECO:0000256" key="4">
    <source>
        <dbReference type="ARBA" id="ARBA00022741"/>
    </source>
</evidence>
<dbReference type="GO" id="GO:0003921">
    <property type="term" value="F:GMP synthase activity"/>
    <property type="evidence" value="ECO:0007669"/>
    <property type="project" value="InterPro"/>
</dbReference>